<organism evidence="1 2">
    <name type="scientific">Rhodocollybia butyracea</name>
    <dbReference type="NCBI Taxonomy" id="206335"/>
    <lineage>
        <taxon>Eukaryota</taxon>
        <taxon>Fungi</taxon>
        <taxon>Dikarya</taxon>
        <taxon>Basidiomycota</taxon>
        <taxon>Agaricomycotina</taxon>
        <taxon>Agaricomycetes</taxon>
        <taxon>Agaricomycetidae</taxon>
        <taxon>Agaricales</taxon>
        <taxon>Marasmiineae</taxon>
        <taxon>Omphalotaceae</taxon>
        <taxon>Rhodocollybia</taxon>
    </lineage>
</organism>
<proteinExistence type="predicted"/>
<dbReference type="Proteomes" id="UP000772434">
    <property type="component" value="Unassembled WGS sequence"/>
</dbReference>
<protein>
    <submittedName>
        <fullName evidence="1">Uncharacterized protein</fullName>
    </submittedName>
</protein>
<name>A0A9P5PF29_9AGAR</name>
<evidence type="ECO:0000313" key="2">
    <source>
        <dbReference type="Proteomes" id="UP000772434"/>
    </source>
</evidence>
<sequence>MQCPSLPLRLGLTACPTPTILPPNLKPNLKHGQASHFELPCLINSLIMKTSPSFHL</sequence>
<dbReference type="EMBL" id="JADNRY010000181">
    <property type="protein sequence ID" value="KAF9062124.1"/>
    <property type="molecule type" value="Genomic_DNA"/>
</dbReference>
<dbReference type="AlphaFoldDB" id="A0A9P5PF29"/>
<comment type="caution">
    <text evidence="1">The sequence shown here is derived from an EMBL/GenBank/DDBJ whole genome shotgun (WGS) entry which is preliminary data.</text>
</comment>
<reference evidence="1" key="1">
    <citation type="submission" date="2020-11" db="EMBL/GenBank/DDBJ databases">
        <authorList>
            <consortium name="DOE Joint Genome Institute"/>
            <person name="Ahrendt S."/>
            <person name="Riley R."/>
            <person name="Andreopoulos W."/>
            <person name="Labutti K."/>
            <person name="Pangilinan J."/>
            <person name="Ruiz-Duenas F.J."/>
            <person name="Barrasa J.M."/>
            <person name="Sanchez-Garcia M."/>
            <person name="Camarero S."/>
            <person name="Miyauchi S."/>
            <person name="Serrano A."/>
            <person name="Linde D."/>
            <person name="Babiker R."/>
            <person name="Drula E."/>
            <person name="Ayuso-Fernandez I."/>
            <person name="Pacheco R."/>
            <person name="Padilla G."/>
            <person name="Ferreira P."/>
            <person name="Barriuso J."/>
            <person name="Kellner H."/>
            <person name="Castanera R."/>
            <person name="Alfaro M."/>
            <person name="Ramirez L."/>
            <person name="Pisabarro A.G."/>
            <person name="Kuo A."/>
            <person name="Tritt A."/>
            <person name="Lipzen A."/>
            <person name="He G."/>
            <person name="Yan M."/>
            <person name="Ng V."/>
            <person name="Cullen D."/>
            <person name="Martin F."/>
            <person name="Rosso M.-N."/>
            <person name="Henrissat B."/>
            <person name="Hibbett D."/>
            <person name="Martinez A.T."/>
            <person name="Grigoriev I.V."/>
        </authorList>
    </citation>
    <scope>NUCLEOTIDE SEQUENCE</scope>
    <source>
        <strain evidence="1">AH 40177</strain>
    </source>
</reference>
<accession>A0A9P5PF29</accession>
<evidence type="ECO:0000313" key="1">
    <source>
        <dbReference type="EMBL" id="KAF9062124.1"/>
    </source>
</evidence>
<keyword evidence="2" id="KW-1185">Reference proteome</keyword>
<gene>
    <name evidence="1" type="ORF">BDP27DRAFT_1337055</name>
</gene>